<evidence type="ECO:0000313" key="3">
    <source>
        <dbReference type="Proteomes" id="UP001172457"/>
    </source>
</evidence>
<feature type="domain" description="Reverse transcriptase zinc-binding" evidence="1">
    <location>
        <begin position="25"/>
        <end position="109"/>
    </location>
</feature>
<gene>
    <name evidence="2" type="ORF">OSB04_un000663</name>
</gene>
<name>A0AA38VVA8_9ASTR</name>
<keyword evidence="3" id="KW-1185">Reference proteome</keyword>
<dbReference type="AlphaFoldDB" id="A0AA38VVA8"/>
<organism evidence="2 3">
    <name type="scientific">Centaurea solstitialis</name>
    <name type="common">yellow star-thistle</name>
    <dbReference type="NCBI Taxonomy" id="347529"/>
    <lineage>
        <taxon>Eukaryota</taxon>
        <taxon>Viridiplantae</taxon>
        <taxon>Streptophyta</taxon>
        <taxon>Embryophyta</taxon>
        <taxon>Tracheophyta</taxon>
        <taxon>Spermatophyta</taxon>
        <taxon>Magnoliopsida</taxon>
        <taxon>eudicotyledons</taxon>
        <taxon>Gunneridae</taxon>
        <taxon>Pentapetalae</taxon>
        <taxon>asterids</taxon>
        <taxon>campanulids</taxon>
        <taxon>Asterales</taxon>
        <taxon>Asteraceae</taxon>
        <taxon>Carduoideae</taxon>
        <taxon>Cardueae</taxon>
        <taxon>Centaureinae</taxon>
        <taxon>Centaurea</taxon>
    </lineage>
</organism>
<dbReference type="PANTHER" id="PTHR33116:SF78">
    <property type="entry name" value="OS12G0587133 PROTEIN"/>
    <property type="match status" value="1"/>
</dbReference>
<comment type="caution">
    <text evidence="2">The sequence shown here is derived from an EMBL/GenBank/DDBJ whole genome shotgun (WGS) entry which is preliminary data.</text>
</comment>
<sequence length="296" mass="34253">MKLSLRFIKRQDNSWKWVLEADGGFLVKSLRKCIDDRTLEEAEKTTMWSKVVPGKINLFIWRLRIDRLPTRVNLAKRGIEIQSTACPLCNRSDEHLEHVFLNCSTAKEIMAHLVSWWPKLDSIGNHNSIDELLSGGDRSNWSKFESVKYDSVVRAFLWVLWSFRNDRCFNGVIKNIPTLALEHKDETFITGFSDLWFGCRNLLSIYLNLSDCIPAASRLIVLRSDRRDRASEAPVRSRNRPKLAVFPGKANSVIWIIKWCVRFSKANDGESSVVVNRSQGELTCYREDTEEYPKLL</sequence>
<evidence type="ECO:0000313" key="2">
    <source>
        <dbReference type="EMBL" id="KAJ9536162.1"/>
    </source>
</evidence>
<reference evidence="2" key="1">
    <citation type="submission" date="2023-03" db="EMBL/GenBank/DDBJ databases">
        <title>Chromosome-scale reference genome and RAD-based genetic map of yellow starthistle (Centaurea solstitialis) reveal putative structural variation and QTLs associated with invader traits.</title>
        <authorList>
            <person name="Reatini B."/>
            <person name="Cang F.A."/>
            <person name="Jiang Q."/>
            <person name="Mckibben M.T.W."/>
            <person name="Barker M.S."/>
            <person name="Rieseberg L.H."/>
            <person name="Dlugosch K.M."/>
        </authorList>
    </citation>
    <scope>NUCLEOTIDE SEQUENCE</scope>
    <source>
        <strain evidence="2">CAN-66</strain>
        <tissue evidence="2">Leaf</tissue>
    </source>
</reference>
<dbReference type="InterPro" id="IPR026960">
    <property type="entry name" value="RVT-Znf"/>
</dbReference>
<proteinExistence type="predicted"/>
<dbReference type="Proteomes" id="UP001172457">
    <property type="component" value="Unassembled WGS sequence"/>
</dbReference>
<dbReference type="Pfam" id="PF13966">
    <property type="entry name" value="zf-RVT"/>
    <property type="match status" value="1"/>
</dbReference>
<accession>A0AA38VVA8</accession>
<protein>
    <recommendedName>
        <fullName evidence="1">Reverse transcriptase zinc-binding domain-containing protein</fullName>
    </recommendedName>
</protein>
<evidence type="ECO:0000259" key="1">
    <source>
        <dbReference type="Pfam" id="PF13966"/>
    </source>
</evidence>
<dbReference type="EMBL" id="JARYMX010000051">
    <property type="protein sequence ID" value="KAJ9536162.1"/>
    <property type="molecule type" value="Genomic_DNA"/>
</dbReference>
<dbReference type="PANTHER" id="PTHR33116">
    <property type="entry name" value="REVERSE TRANSCRIPTASE ZINC-BINDING DOMAIN-CONTAINING PROTEIN-RELATED-RELATED"/>
    <property type="match status" value="1"/>
</dbReference>